<feature type="binding site" evidence="1">
    <location>
        <position position="118"/>
    </location>
    <ligand>
        <name>ATP</name>
        <dbReference type="ChEBI" id="CHEBI:30616"/>
    </ligand>
</feature>
<protein>
    <recommendedName>
        <fullName evidence="3">Protein kinase domain-containing protein</fullName>
    </recommendedName>
</protein>
<dbReference type="PROSITE" id="PS00109">
    <property type="entry name" value="PROTEIN_KINASE_TYR"/>
    <property type="match status" value="1"/>
</dbReference>
<dbReference type="Pfam" id="PF07714">
    <property type="entry name" value="PK_Tyr_Ser-Thr"/>
    <property type="match status" value="1"/>
</dbReference>
<dbReference type="Gene3D" id="1.10.510.10">
    <property type="entry name" value="Transferase(Phosphotransferase) domain 1"/>
    <property type="match status" value="1"/>
</dbReference>
<feature type="domain" description="Protein kinase" evidence="3">
    <location>
        <begin position="90"/>
        <end position="467"/>
    </location>
</feature>
<dbReference type="InterPro" id="IPR001245">
    <property type="entry name" value="Ser-Thr/Tyr_kinase_cat_dom"/>
</dbReference>
<dbReference type="PROSITE" id="PS50011">
    <property type="entry name" value="PROTEIN_KINASE_DOM"/>
    <property type="match status" value="1"/>
</dbReference>
<dbReference type="Proteomes" id="UP000613740">
    <property type="component" value="Unassembled WGS sequence"/>
</dbReference>
<dbReference type="Gene3D" id="3.30.200.20">
    <property type="entry name" value="Phosphorylase Kinase, domain 1"/>
    <property type="match status" value="1"/>
</dbReference>
<feature type="compositionally biased region" description="Polar residues" evidence="2">
    <location>
        <begin position="565"/>
        <end position="577"/>
    </location>
</feature>
<organism evidence="4 5">
    <name type="scientific">Chlamydomonas schloesseri</name>
    <dbReference type="NCBI Taxonomy" id="2026947"/>
    <lineage>
        <taxon>Eukaryota</taxon>
        <taxon>Viridiplantae</taxon>
        <taxon>Chlorophyta</taxon>
        <taxon>core chlorophytes</taxon>
        <taxon>Chlorophyceae</taxon>
        <taxon>CS clade</taxon>
        <taxon>Chlamydomonadales</taxon>
        <taxon>Chlamydomonadaceae</taxon>
        <taxon>Chlamydomonas</taxon>
    </lineage>
</organism>
<feature type="region of interest" description="Disordered" evidence="2">
    <location>
        <begin position="169"/>
        <end position="206"/>
    </location>
</feature>
<dbReference type="PANTHER" id="PTHR44329">
    <property type="entry name" value="SERINE/THREONINE-PROTEIN KINASE TNNI3K-RELATED"/>
    <property type="match status" value="1"/>
</dbReference>
<dbReference type="SUPFAM" id="SSF56112">
    <property type="entry name" value="Protein kinase-like (PK-like)"/>
    <property type="match status" value="1"/>
</dbReference>
<dbReference type="GO" id="GO:0004674">
    <property type="term" value="F:protein serine/threonine kinase activity"/>
    <property type="evidence" value="ECO:0007669"/>
    <property type="project" value="TreeGrafter"/>
</dbReference>
<dbReference type="GO" id="GO:0005524">
    <property type="term" value="F:ATP binding"/>
    <property type="evidence" value="ECO:0007669"/>
    <property type="project" value="UniProtKB-UniRule"/>
</dbReference>
<keyword evidence="1" id="KW-0547">Nucleotide-binding</keyword>
<dbReference type="AlphaFoldDB" id="A0A835WTH6"/>
<keyword evidence="5" id="KW-1185">Reference proteome</keyword>
<dbReference type="InterPro" id="IPR051681">
    <property type="entry name" value="Ser/Thr_Kinases-Pseudokinases"/>
</dbReference>
<accession>A0A835WTH6</accession>
<evidence type="ECO:0000256" key="2">
    <source>
        <dbReference type="SAM" id="MobiDB-lite"/>
    </source>
</evidence>
<comment type="caution">
    <text evidence="4">The sequence shown here is derived from an EMBL/GenBank/DDBJ whole genome shotgun (WGS) entry which is preliminary data.</text>
</comment>
<name>A0A835WTH6_9CHLO</name>
<evidence type="ECO:0000313" key="4">
    <source>
        <dbReference type="EMBL" id="KAG2453167.1"/>
    </source>
</evidence>
<reference evidence="4" key="1">
    <citation type="journal article" date="2020" name="bioRxiv">
        <title>Comparative genomics of Chlamydomonas.</title>
        <authorList>
            <person name="Craig R.J."/>
            <person name="Hasan A.R."/>
            <person name="Ness R.W."/>
            <person name="Keightley P.D."/>
        </authorList>
    </citation>
    <scope>NUCLEOTIDE SEQUENCE</scope>
    <source>
        <strain evidence="4">CCAP 11/173</strain>
    </source>
</reference>
<dbReference type="InterPro" id="IPR017441">
    <property type="entry name" value="Protein_kinase_ATP_BS"/>
</dbReference>
<gene>
    <name evidence="4" type="ORF">HYH02_002491</name>
</gene>
<dbReference type="PROSITE" id="PS00107">
    <property type="entry name" value="PROTEIN_KINASE_ATP"/>
    <property type="match status" value="1"/>
</dbReference>
<keyword evidence="1" id="KW-0067">ATP-binding</keyword>
<feature type="region of interest" description="Disordered" evidence="2">
    <location>
        <begin position="565"/>
        <end position="598"/>
    </location>
</feature>
<dbReference type="OrthoDB" id="1711006at2759"/>
<dbReference type="InterPro" id="IPR008266">
    <property type="entry name" value="Tyr_kinase_AS"/>
</dbReference>
<dbReference type="InterPro" id="IPR000719">
    <property type="entry name" value="Prot_kinase_dom"/>
</dbReference>
<sequence>MLLSLRTHGFVTDGLPSGVGTASPSIFTVNGGDGLPYSPTGGDGRPCSTDFMGLGDLGNSASESASGPMSVCGLQPVLRFSTAAQLAHEVASLHMLGRGGYGVVLSGIWKQEGRVAVKVLVSDEKSWMESCYKEAVLSKCLAHPNCLQTYDFQSAVLTEADVQRARASWEATHTPIHSGARDTVAGGDGATAGGSPSAQSGGGANGAVEADARMDSFELLPPPCGSLPDAGGIRSGAAAGCTDLWQVLFMLGARAGQFLTLIVMEYAEVGTLQRAIAAGAFREGGRLSKWAALRSMLVTAKEIAGGMCLLHSYKIIHGDLSPTNVMLRASRIDKRGFVAKVADFGLSKITASGVARTEEYAGQAQYLAPECLDYEARLASDVFAFGVLLYEMAVGRKAYAEYQPAQILVGRMTGDLELHWPPDAPAEVRALAERCMRQDPDARPSFREVVEELRRQDNEAKMAHRRYNARRRSTQEGLALGGTMAAASRQMSSLGPHRSSTALGTCTPRNAAAAGHGNGSSGNGMMTTTAASFCGTGSALTAAAISAYTCVSSACGAVQSSSTSGCHGLRSSGQTPHAATIAGGAPGGGGGNSSLFSTTPLHRDSPMAYFTTTPGDSVTTPHTAPGATRPSTAATSVLVSLAPVGAGATSSSTEFPTLLLAPGQPAHLQMTITHRQQSPSALLPQQSQLLLPVPAASLSAPGMVAVAPVPPSQVRGTAVPVPAQSALPLYSLAGVAMALPTGKLETIASGEIHTLTERSLASDSGSRTQRLSLEVQR</sequence>
<evidence type="ECO:0000256" key="1">
    <source>
        <dbReference type="PROSITE-ProRule" id="PRU10141"/>
    </source>
</evidence>
<dbReference type="EMBL" id="JAEHOD010000004">
    <property type="protein sequence ID" value="KAG2453167.1"/>
    <property type="molecule type" value="Genomic_DNA"/>
</dbReference>
<proteinExistence type="predicted"/>
<evidence type="ECO:0000313" key="5">
    <source>
        <dbReference type="Proteomes" id="UP000613740"/>
    </source>
</evidence>
<dbReference type="InterPro" id="IPR011009">
    <property type="entry name" value="Kinase-like_dom_sf"/>
</dbReference>
<evidence type="ECO:0000259" key="3">
    <source>
        <dbReference type="PROSITE" id="PS50011"/>
    </source>
</evidence>